<accession>D5GHU0</accession>
<evidence type="ECO:0000313" key="3">
    <source>
        <dbReference type="EMBL" id="CAZ84083.1"/>
    </source>
</evidence>
<keyword evidence="1" id="KW-0472">Membrane</keyword>
<keyword evidence="1" id="KW-0812">Transmembrane</keyword>
<dbReference type="EMBL" id="FN430321">
    <property type="protein sequence ID" value="CAZ84083.1"/>
    <property type="molecule type" value="Genomic_DNA"/>
</dbReference>
<evidence type="ECO:0000313" key="4">
    <source>
        <dbReference type="Proteomes" id="UP000006911"/>
    </source>
</evidence>
<keyword evidence="4" id="KW-1185">Reference proteome</keyword>
<keyword evidence="1" id="KW-1133">Transmembrane helix</keyword>
<dbReference type="RefSeq" id="XP_002839892.1">
    <property type="nucleotide sequence ID" value="XM_002839846.1"/>
</dbReference>
<dbReference type="GeneID" id="9184176"/>
<feature type="transmembrane region" description="Helical" evidence="1">
    <location>
        <begin position="52"/>
        <end position="73"/>
    </location>
</feature>
<dbReference type="KEGG" id="tml:GSTUM_00008099001"/>
<reference evidence="3 4" key="1">
    <citation type="journal article" date="2010" name="Nature">
        <title>Perigord black truffle genome uncovers evolutionary origins and mechanisms of symbiosis.</title>
        <authorList>
            <person name="Martin F."/>
            <person name="Kohler A."/>
            <person name="Murat C."/>
            <person name="Balestrini R."/>
            <person name="Coutinho P.M."/>
            <person name="Jaillon O."/>
            <person name="Montanini B."/>
            <person name="Morin E."/>
            <person name="Noel B."/>
            <person name="Percudani R."/>
            <person name="Porcel B."/>
            <person name="Rubini A."/>
            <person name="Amicucci A."/>
            <person name="Amselem J."/>
            <person name="Anthouard V."/>
            <person name="Arcioni S."/>
            <person name="Artiguenave F."/>
            <person name="Aury J.M."/>
            <person name="Ballario P."/>
            <person name="Bolchi A."/>
            <person name="Brenna A."/>
            <person name="Brun A."/>
            <person name="Buee M."/>
            <person name="Cantarel B."/>
            <person name="Chevalier G."/>
            <person name="Couloux A."/>
            <person name="Da Silva C."/>
            <person name="Denoeud F."/>
            <person name="Duplessis S."/>
            <person name="Ghignone S."/>
            <person name="Hilselberger B."/>
            <person name="Iotti M."/>
            <person name="Marcais B."/>
            <person name="Mello A."/>
            <person name="Miranda M."/>
            <person name="Pacioni G."/>
            <person name="Quesneville H."/>
            <person name="Riccioni C."/>
            <person name="Ruotolo R."/>
            <person name="Splivallo R."/>
            <person name="Stocchi V."/>
            <person name="Tisserant E."/>
            <person name="Viscomi A.R."/>
            <person name="Zambonelli A."/>
            <person name="Zampieri E."/>
            <person name="Henrissat B."/>
            <person name="Lebrun M.H."/>
            <person name="Paolocci F."/>
            <person name="Bonfante P."/>
            <person name="Ottonello S."/>
            <person name="Wincker P."/>
        </authorList>
    </citation>
    <scope>NUCLEOTIDE SEQUENCE [LARGE SCALE GENOMIC DNA]</scope>
    <source>
        <strain evidence="3 4">Mel28</strain>
    </source>
</reference>
<dbReference type="InParanoid" id="D5GHU0"/>
<organism evidence="3 4">
    <name type="scientific">Tuber melanosporum (strain Mel28)</name>
    <name type="common">Perigord black truffle</name>
    <dbReference type="NCBI Taxonomy" id="656061"/>
    <lineage>
        <taxon>Eukaryota</taxon>
        <taxon>Fungi</taxon>
        <taxon>Dikarya</taxon>
        <taxon>Ascomycota</taxon>
        <taxon>Pezizomycotina</taxon>
        <taxon>Pezizomycetes</taxon>
        <taxon>Pezizales</taxon>
        <taxon>Tuberaceae</taxon>
        <taxon>Tuber</taxon>
    </lineage>
</organism>
<feature type="signal peptide" evidence="2">
    <location>
        <begin position="1"/>
        <end position="22"/>
    </location>
</feature>
<gene>
    <name evidence="3" type="ORF">GSTUM_00008099001</name>
</gene>
<name>D5GHU0_TUBMM</name>
<feature type="chain" id="PRO_5003072166" evidence="2">
    <location>
        <begin position="23"/>
        <end position="108"/>
    </location>
</feature>
<evidence type="ECO:0000256" key="2">
    <source>
        <dbReference type="SAM" id="SignalP"/>
    </source>
</evidence>
<proteinExistence type="predicted"/>
<sequence length="108" mass="11483">MPSPLQALLFLLLQSLTTPASAFPRRARLDVSGGSGGSATGRTTVEIKSPGIIAGIALGSIALVIILLAAFIWRRKVWQDRQDQEDWERAGRSMLDGAEPLAAVGRDG</sequence>
<evidence type="ECO:0000256" key="1">
    <source>
        <dbReference type="SAM" id="Phobius"/>
    </source>
</evidence>
<dbReference type="AlphaFoldDB" id="D5GHU0"/>
<keyword evidence="2" id="KW-0732">Signal</keyword>
<dbReference type="Proteomes" id="UP000006911">
    <property type="component" value="Unassembled WGS sequence"/>
</dbReference>
<protein>
    <submittedName>
        <fullName evidence="3">(Perigord truffle) hypothetical protein</fullName>
    </submittedName>
</protein>
<dbReference type="HOGENOM" id="CLU_2198911_0_0_1"/>